<dbReference type="InterPro" id="IPR026273">
    <property type="entry name" value="Low_specificity_L-TA_bact"/>
</dbReference>
<comment type="catalytic activity">
    <reaction evidence="5">
        <text>L-allo-threonine = acetaldehyde + glycine</text>
        <dbReference type="Rhea" id="RHEA:26209"/>
        <dbReference type="ChEBI" id="CHEBI:15343"/>
        <dbReference type="ChEBI" id="CHEBI:57305"/>
        <dbReference type="ChEBI" id="CHEBI:58585"/>
        <dbReference type="EC" id="4.1.2.48"/>
    </reaction>
</comment>
<evidence type="ECO:0000313" key="8">
    <source>
        <dbReference type="Proteomes" id="UP000193409"/>
    </source>
</evidence>
<comment type="cofactor">
    <cofactor evidence="1 5">
        <name>pyridoxal 5'-phosphate</name>
        <dbReference type="ChEBI" id="CHEBI:597326"/>
    </cofactor>
</comment>
<keyword evidence="8" id="KW-1185">Reference proteome</keyword>
<dbReference type="AlphaFoldDB" id="A0A1Y5T702"/>
<dbReference type="Pfam" id="PF01212">
    <property type="entry name" value="Beta_elim_lyase"/>
    <property type="match status" value="1"/>
</dbReference>
<dbReference type="InterPro" id="IPR015422">
    <property type="entry name" value="PyrdxlP-dep_Trfase_small"/>
</dbReference>
<evidence type="ECO:0000256" key="3">
    <source>
        <dbReference type="ARBA" id="ARBA00011881"/>
    </source>
</evidence>
<comment type="subunit">
    <text evidence="3">Homotetramer.</text>
</comment>
<dbReference type="InterPro" id="IPR015421">
    <property type="entry name" value="PyrdxlP-dep_Trfase_major"/>
</dbReference>
<keyword evidence="4 5" id="KW-0663">Pyridoxal phosphate</keyword>
<reference evidence="7 8" key="1">
    <citation type="submission" date="2017-03" db="EMBL/GenBank/DDBJ databases">
        <authorList>
            <person name="Afonso C.L."/>
            <person name="Miller P.J."/>
            <person name="Scott M.A."/>
            <person name="Spackman E."/>
            <person name="Goraichik I."/>
            <person name="Dimitrov K.M."/>
            <person name="Suarez D.L."/>
            <person name="Swayne D.E."/>
        </authorList>
    </citation>
    <scope>NUCLEOTIDE SEQUENCE [LARGE SCALE GENOMIC DNA]</scope>
    <source>
        <strain evidence="7 8">CECT 7680</strain>
    </source>
</reference>
<accession>A0A1Y5T702</accession>
<dbReference type="PIRSF" id="PIRSF038940">
    <property type="entry name" value="Low_specificity_LTA"/>
    <property type="match status" value="1"/>
</dbReference>
<comment type="catalytic activity">
    <reaction evidence="5">
        <text>L-threonine = acetaldehyde + glycine</text>
        <dbReference type="Rhea" id="RHEA:19625"/>
        <dbReference type="ChEBI" id="CHEBI:15343"/>
        <dbReference type="ChEBI" id="CHEBI:57305"/>
        <dbReference type="ChEBI" id="CHEBI:57926"/>
        <dbReference type="EC" id="4.1.2.48"/>
    </reaction>
</comment>
<evidence type="ECO:0000256" key="5">
    <source>
        <dbReference type="PIRNR" id="PIRNR038940"/>
    </source>
</evidence>
<name>A0A1Y5T702_9RHOB</name>
<protein>
    <recommendedName>
        <fullName evidence="5">L-threonine aldolase</fullName>
        <ecNumber evidence="5">4.1.2.48</ecNumber>
    </recommendedName>
</protein>
<proteinExistence type="inferred from homology"/>
<dbReference type="Gene3D" id="3.40.640.10">
    <property type="entry name" value="Type I PLP-dependent aspartate aminotransferase-like (Major domain)"/>
    <property type="match status" value="1"/>
</dbReference>
<evidence type="ECO:0000256" key="1">
    <source>
        <dbReference type="ARBA" id="ARBA00001933"/>
    </source>
</evidence>
<keyword evidence="5 7" id="KW-0456">Lyase</keyword>
<feature type="domain" description="Aromatic amino acid beta-eliminating lyase/threonine aldolase" evidence="6">
    <location>
        <begin position="3"/>
        <end position="293"/>
    </location>
</feature>
<dbReference type="EMBL" id="FWFQ01000024">
    <property type="protein sequence ID" value="SLN57301.1"/>
    <property type="molecule type" value="Genomic_DNA"/>
</dbReference>
<comment type="similarity">
    <text evidence="2 5">Belongs to the threonine aldolase family.</text>
</comment>
<dbReference type="OrthoDB" id="9774495at2"/>
<evidence type="ECO:0000259" key="6">
    <source>
        <dbReference type="Pfam" id="PF01212"/>
    </source>
</evidence>
<gene>
    <name evidence="7" type="primary">ltaE</name>
    <name evidence="7" type="ORF">PSA7680_03002</name>
</gene>
<dbReference type="GO" id="GO:0006567">
    <property type="term" value="P:L-threonine catabolic process"/>
    <property type="evidence" value="ECO:0007669"/>
    <property type="project" value="UniProtKB-UniRule"/>
</dbReference>
<sequence length="344" mass="36780">MFFASDNAGPAHPKVMEALLAANEGHARPYGNDDLSEQAARAIRALFEAPEASVHLVATGTAANALCLAALTPPWGTAFCADLAHVEEDECNAPEFFSGGAKLSPVDTTDARITPEALEAALRRRPRGDVHVPQPAALTLTQATERGTLYTLGQIEALAATARAHGLPVHMDGARFANACAALGCTPAEMTWKAGIDAVSFGGTKNGLLGVEAVVFFDPAREWEIALRRKRAAHLFSKHRYLAAQMLAYLHEDLWLHTARAANAKAARLADGLRACPEIALTHRPEVNMIFARLTPALHAHLQEAGAVYSAIEAADGTVTARFVTDWSLPDTEIDRFLALLQQG</sequence>
<dbReference type="GO" id="GO:0008732">
    <property type="term" value="F:L-allo-threonine aldolase activity"/>
    <property type="evidence" value="ECO:0007669"/>
    <property type="project" value="RHEA"/>
</dbReference>
<dbReference type="SUPFAM" id="SSF53383">
    <property type="entry name" value="PLP-dependent transferases"/>
    <property type="match status" value="1"/>
</dbReference>
<dbReference type="RefSeq" id="WP_085869531.1">
    <property type="nucleotide sequence ID" value="NZ_FWFQ01000024.1"/>
</dbReference>
<dbReference type="Gene3D" id="3.90.1150.10">
    <property type="entry name" value="Aspartate Aminotransferase, domain 1"/>
    <property type="match status" value="1"/>
</dbReference>
<evidence type="ECO:0000256" key="2">
    <source>
        <dbReference type="ARBA" id="ARBA00006966"/>
    </source>
</evidence>
<organism evidence="7 8">
    <name type="scientific">Pseudoruegeria aquimaris</name>
    <dbReference type="NCBI Taxonomy" id="393663"/>
    <lineage>
        <taxon>Bacteria</taxon>
        <taxon>Pseudomonadati</taxon>
        <taxon>Pseudomonadota</taxon>
        <taxon>Alphaproteobacteria</taxon>
        <taxon>Rhodobacterales</taxon>
        <taxon>Roseobacteraceae</taxon>
        <taxon>Pseudoruegeria</taxon>
    </lineage>
</organism>
<dbReference type="PANTHER" id="PTHR48097:SF5">
    <property type="entry name" value="LOW SPECIFICITY L-THREONINE ALDOLASE"/>
    <property type="match status" value="1"/>
</dbReference>
<evidence type="ECO:0000256" key="4">
    <source>
        <dbReference type="ARBA" id="ARBA00022898"/>
    </source>
</evidence>
<dbReference type="PANTHER" id="PTHR48097">
    <property type="entry name" value="L-THREONINE ALDOLASE-RELATED"/>
    <property type="match status" value="1"/>
</dbReference>
<dbReference type="InterPro" id="IPR001597">
    <property type="entry name" value="ArAA_b-elim_lyase/Thr_aldolase"/>
</dbReference>
<dbReference type="Proteomes" id="UP000193409">
    <property type="component" value="Unassembled WGS sequence"/>
</dbReference>
<dbReference type="InterPro" id="IPR015424">
    <property type="entry name" value="PyrdxlP-dep_Trfase"/>
</dbReference>
<evidence type="ECO:0000313" key="7">
    <source>
        <dbReference type="EMBL" id="SLN57301.1"/>
    </source>
</evidence>
<dbReference type="EC" id="4.1.2.48" evidence="5"/>
<comment type="function">
    <text evidence="5">Catalyzes the cleavage of L-allo-threonine and L-threonine to glycine and acetaldehyde.</text>
</comment>